<dbReference type="Proteomes" id="UP000095009">
    <property type="component" value="Unassembled WGS sequence"/>
</dbReference>
<protein>
    <recommendedName>
        <fullName evidence="3">Sulfurtransferase</fullName>
    </recommendedName>
</protein>
<dbReference type="PANTHER" id="PTHR11364:SF27">
    <property type="entry name" value="SULFURTRANSFERASE"/>
    <property type="match status" value="1"/>
</dbReference>
<evidence type="ECO:0000256" key="2">
    <source>
        <dbReference type="ARBA" id="ARBA00022737"/>
    </source>
</evidence>
<evidence type="ECO:0000259" key="4">
    <source>
        <dbReference type="PROSITE" id="PS50206"/>
    </source>
</evidence>
<dbReference type="SUPFAM" id="SSF52821">
    <property type="entry name" value="Rhodanese/Cell cycle control phosphatase"/>
    <property type="match status" value="2"/>
</dbReference>
<dbReference type="Pfam" id="PF00581">
    <property type="entry name" value="Rhodanese"/>
    <property type="match status" value="1"/>
</dbReference>
<evidence type="ECO:0000313" key="5">
    <source>
        <dbReference type="EMBL" id="ODQ63157.1"/>
    </source>
</evidence>
<dbReference type="OrthoDB" id="270167at2759"/>
<organism evidence="5 6">
    <name type="scientific">Nadsonia fulvescens var. elongata DSM 6958</name>
    <dbReference type="NCBI Taxonomy" id="857566"/>
    <lineage>
        <taxon>Eukaryota</taxon>
        <taxon>Fungi</taxon>
        <taxon>Dikarya</taxon>
        <taxon>Ascomycota</taxon>
        <taxon>Saccharomycotina</taxon>
        <taxon>Dipodascomycetes</taxon>
        <taxon>Dipodascales</taxon>
        <taxon>Dipodascales incertae sedis</taxon>
        <taxon>Nadsonia</taxon>
    </lineage>
</organism>
<dbReference type="PANTHER" id="PTHR11364">
    <property type="entry name" value="THIOSULFATE SULFERTANSFERASE"/>
    <property type="match status" value="1"/>
</dbReference>
<dbReference type="GO" id="GO:0005739">
    <property type="term" value="C:mitochondrion"/>
    <property type="evidence" value="ECO:0007669"/>
    <property type="project" value="TreeGrafter"/>
</dbReference>
<dbReference type="Gene3D" id="3.40.250.10">
    <property type="entry name" value="Rhodanese-like domain"/>
    <property type="match status" value="2"/>
</dbReference>
<keyword evidence="6" id="KW-1185">Reference proteome</keyword>
<feature type="domain" description="Rhodanese" evidence="4">
    <location>
        <begin position="182"/>
        <end position="301"/>
    </location>
</feature>
<dbReference type="InterPro" id="IPR001307">
    <property type="entry name" value="Thiosulphate_STrfase_CS"/>
</dbReference>
<keyword evidence="2" id="KW-0677">Repeat</keyword>
<dbReference type="PROSITE" id="PS00683">
    <property type="entry name" value="RHODANESE_2"/>
    <property type="match status" value="1"/>
</dbReference>
<dbReference type="CDD" id="cd01449">
    <property type="entry name" value="TST_Repeat_2"/>
    <property type="match status" value="1"/>
</dbReference>
<dbReference type="InterPro" id="IPR036873">
    <property type="entry name" value="Rhodanese-like_dom_sf"/>
</dbReference>
<evidence type="ECO:0000256" key="3">
    <source>
        <dbReference type="RuleBase" id="RU000507"/>
    </source>
</evidence>
<dbReference type="STRING" id="857566.A0A1E3PE51"/>
<sequence>MSLPVSKMLAPRELTQLLDNPSLAASIKCVDATWHMPNSSLPQPSLEFQKIRLPRARFFDIDGICDRTSIYPHMLPDARTFQLSMNQLNIQRTDNLAVYDTVGGFSCFRAGWMLRGFGHEGRVWILRNYLDYVKEGRAMESLNTLTPVSETGDYGLKEFDSDMVISYENLLMLVEDKKVGLSSGQTVVIDARSYGRFTGESPEPRPGISSGHVPGAVSVQFNELLEDKTNKMLPSEELKKVFELRGIDTTRTDLDIVAMCGTGVTACVVETALRVLEVQGRVRVYDGSWTEWAMRDGPIEKSV</sequence>
<dbReference type="FunFam" id="3.40.250.10:FF:000001">
    <property type="entry name" value="Sulfurtransferase"/>
    <property type="match status" value="1"/>
</dbReference>
<name>A0A1E3PE51_9ASCO</name>
<keyword evidence="5" id="KW-0670">Pyruvate</keyword>
<keyword evidence="1 3" id="KW-0808">Transferase</keyword>
<evidence type="ECO:0000256" key="1">
    <source>
        <dbReference type="ARBA" id="ARBA00022679"/>
    </source>
</evidence>
<dbReference type="SMART" id="SM00450">
    <property type="entry name" value="RHOD"/>
    <property type="match status" value="2"/>
</dbReference>
<gene>
    <name evidence="5" type="ORF">NADFUDRAFT_84620</name>
</gene>
<reference evidence="5 6" key="1">
    <citation type="journal article" date="2016" name="Proc. Natl. Acad. Sci. U.S.A.">
        <title>Comparative genomics of biotechnologically important yeasts.</title>
        <authorList>
            <person name="Riley R."/>
            <person name="Haridas S."/>
            <person name="Wolfe K.H."/>
            <person name="Lopes M.R."/>
            <person name="Hittinger C.T."/>
            <person name="Goeker M."/>
            <person name="Salamov A.A."/>
            <person name="Wisecaver J.H."/>
            <person name="Long T.M."/>
            <person name="Calvey C.H."/>
            <person name="Aerts A.L."/>
            <person name="Barry K.W."/>
            <person name="Choi C."/>
            <person name="Clum A."/>
            <person name="Coughlan A.Y."/>
            <person name="Deshpande S."/>
            <person name="Douglass A.P."/>
            <person name="Hanson S.J."/>
            <person name="Klenk H.-P."/>
            <person name="LaButti K.M."/>
            <person name="Lapidus A."/>
            <person name="Lindquist E.A."/>
            <person name="Lipzen A.M."/>
            <person name="Meier-Kolthoff J.P."/>
            <person name="Ohm R.A."/>
            <person name="Otillar R.P."/>
            <person name="Pangilinan J.L."/>
            <person name="Peng Y."/>
            <person name="Rokas A."/>
            <person name="Rosa C.A."/>
            <person name="Scheuner C."/>
            <person name="Sibirny A.A."/>
            <person name="Slot J.C."/>
            <person name="Stielow J.B."/>
            <person name="Sun H."/>
            <person name="Kurtzman C.P."/>
            <person name="Blackwell M."/>
            <person name="Grigoriev I.V."/>
            <person name="Jeffries T.W."/>
        </authorList>
    </citation>
    <scope>NUCLEOTIDE SEQUENCE [LARGE SCALE GENOMIC DNA]</scope>
    <source>
        <strain evidence="5 6">DSM 6958</strain>
    </source>
</reference>
<dbReference type="AlphaFoldDB" id="A0A1E3PE51"/>
<proteinExistence type="predicted"/>
<dbReference type="CDD" id="cd01448">
    <property type="entry name" value="TST_Repeat_1"/>
    <property type="match status" value="1"/>
</dbReference>
<dbReference type="PROSITE" id="PS50206">
    <property type="entry name" value="RHODANESE_3"/>
    <property type="match status" value="2"/>
</dbReference>
<dbReference type="InterPro" id="IPR045078">
    <property type="entry name" value="TST/MPST-like"/>
</dbReference>
<dbReference type="InterPro" id="IPR001763">
    <property type="entry name" value="Rhodanese-like_dom"/>
</dbReference>
<feature type="domain" description="Rhodanese" evidence="4">
    <location>
        <begin position="42"/>
        <end position="141"/>
    </location>
</feature>
<accession>A0A1E3PE51</accession>
<evidence type="ECO:0000313" key="6">
    <source>
        <dbReference type="Proteomes" id="UP000095009"/>
    </source>
</evidence>
<dbReference type="EMBL" id="KV454416">
    <property type="protein sequence ID" value="ODQ63157.1"/>
    <property type="molecule type" value="Genomic_DNA"/>
</dbReference>
<dbReference type="GO" id="GO:0004792">
    <property type="term" value="F:thiosulfate-cyanide sulfurtransferase activity"/>
    <property type="evidence" value="ECO:0007669"/>
    <property type="project" value="InterPro"/>
</dbReference>